<feature type="chain" id="PRO_5037941892" evidence="2">
    <location>
        <begin position="20"/>
        <end position="88"/>
    </location>
</feature>
<keyword evidence="2" id="KW-0732">Signal</keyword>
<feature type="region of interest" description="Disordered" evidence="1">
    <location>
        <begin position="23"/>
        <end position="88"/>
    </location>
</feature>
<feature type="compositionally biased region" description="Basic and acidic residues" evidence="1">
    <location>
        <begin position="44"/>
        <end position="77"/>
    </location>
</feature>
<dbReference type="AlphaFoldDB" id="A0A914Q5Z9"/>
<feature type="signal peptide" evidence="2">
    <location>
        <begin position="1"/>
        <end position="19"/>
    </location>
</feature>
<accession>A0A914Q5Z9</accession>
<evidence type="ECO:0000256" key="1">
    <source>
        <dbReference type="SAM" id="MobiDB-lite"/>
    </source>
</evidence>
<name>A0A914Q5Z9_9BILA</name>
<keyword evidence="3" id="KW-1185">Reference proteome</keyword>
<dbReference type="Proteomes" id="UP000887578">
    <property type="component" value="Unplaced"/>
</dbReference>
<proteinExistence type="predicted"/>
<protein>
    <submittedName>
        <fullName evidence="4">Uncharacterized protein</fullName>
    </submittedName>
</protein>
<evidence type="ECO:0000313" key="4">
    <source>
        <dbReference type="WBParaSite" id="PDA_v2.g24401.t1"/>
    </source>
</evidence>
<reference evidence="4" key="1">
    <citation type="submission" date="2022-11" db="UniProtKB">
        <authorList>
            <consortium name="WormBaseParasite"/>
        </authorList>
    </citation>
    <scope>IDENTIFICATION</scope>
</reference>
<sequence>MRLFIISIFILCIISMVFGQASEKQTDTGRQGGGKASVIGQTDANRETGHVQHNKDDALTRDPSDTDLDKKVEKRDVPMMTKLGRIGH</sequence>
<evidence type="ECO:0000256" key="2">
    <source>
        <dbReference type="SAM" id="SignalP"/>
    </source>
</evidence>
<dbReference type="WBParaSite" id="PDA_v2.g24401.t1">
    <property type="protein sequence ID" value="PDA_v2.g24401.t1"/>
    <property type="gene ID" value="PDA_v2.g24401"/>
</dbReference>
<evidence type="ECO:0000313" key="3">
    <source>
        <dbReference type="Proteomes" id="UP000887578"/>
    </source>
</evidence>
<organism evidence="3 4">
    <name type="scientific">Panagrolaimus davidi</name>
    <dbReference type="NCBI Taxonomy" id="227884"/>
    <lineage>
        <taxon>Eukaryota</taxon>
        <taxon>Metazoa</taxon>
        <taxon>Ecdysozoa</taxon>
        <taxon>Nematoda</taxon>
        <taxon>Chromadorea</taxon>
        <taxon>Rhabditida</taxon>
        <taxon>Tylenchina</taxon>
        <taxon>Panagrolaimomorpha</taxon>
        <taxon>Panagrolaimoidea</taxon>
        <taxon>Panagrolaimidae</taxon>
        <taxon>Panagrolaimus</taxon>
    </lineage>
</organism>